<dbReference type="Proteomes" id="UP000297729">
    <property type="component" value="Unassembled WGS sequence"/>
</dbReference>
<dbReference type="SUPFAM" id="SSF47384">
    <property type="entry name" value="Homodimeric domain of signal transducing histidine kinase"/>
    <property type="match status" value="1"/>
</dbReference>
<evidence type="ECO:0000256" key="3">
    <source>
        <dbReference type="ARBA" id="ARBA00012438"/>
    </source>
</evidence>
<comment type="catalytic activity">
    <reaction evidence="1">
        <text>ATP + protein L-histidine = ADP + protein N-phospho-L-histidine.</text>
        <dbReference type="EC" id="2.7.13.3"/>
    </reaction>
</comment>
<feature type="domain" description="Histidine kinase" evidence="20">
    <location>
        <begin position="416"/>
        <end position="637"/>
    </location>
</feature>
<feature type="signal peptide" evidence="19">
    <location>
        <begin position="1"/>
        <end position="23"/>
    </location>
</feature>
<dbReference type="EMBL" id="SPVG01000169">
    <property type="protein sequence ID" value="TFW19363.1"/>
    <property type="molecule type" value="Genomic_DNA"/>
</dbReference>
<evidence type="ECO:0000256" key="13">
    <source>
        <dbReference type="ARBA" id="ARBA00023136"/>
    </source>
</evidence>
<dbReference type="SMART" id="SM00388">
    <property type="entry name" value="HisKA"/>
    <property type="match status" value="1"/>
</dbReference>
<evidence type="ECO:0000256" key="4">
    <source>
        <dbReference type="ARBA" id="ARBA00022475"/>
    </source>
</evidence>
<keyword evidence="13 18" id="KW-0472">Membrane</keyword>
<dbReference type="InterPro" id="IPR036641">
    <property type="entry name" value="HPT_dom_sf"/>
</dbReference>
<evidence type="ECO:0000313" key="23">
    <source>
        <dbReference type="EMBL" id="TFW19363.1"/>
    </source>
</evidence>
<sequence>MLRYLARLLLLIVALTSLPGAWATAVSPLLLDVQRERVDAWRAVRVLADAGGKLAPEEALDAAERYTVPDSAYATLGVHKEVMWLRIPVSLPAQSDGEWILGIDYAVLNRIDVYVAAAGRITDHQVIGNLQNDADGDPRGRAPAAVLHLTPGAEQVVLLRVENTGAMILPIYFSRPPAFHAAALNEQMLQGLLAGLSTCLLLYSVAQWITLREPLFGKFALLLLGMALFQLEFFGLGNQYIWKSNAWMSMHAGGVFALIASCGAYLFVEHALARPGKDRVFSRLMKAGAALCVLGALAYIADFIDVETLVIIVSTLGIMPMLLGLPGAYLRARRGDAVGIYFLVGWAISFVSSAVLSQVIGGKVGANFWTMHSLQFGNMLDALLFTRILGLRTKSMQAAMLRAEEATRTKSEFLAHMSHEIRTPMNAIIGMSRLALMTEPNPKLQNYLGKILGAGEHLLAVINDILDFSKIEAGKLGLESAPFDLQEMLDHLASMTIIKADTVRVEFKMRIDPDVPARLIGDPLRLSQVLINLTGNAVKFTERGEIIVAVELMDRAADTVALRFSVSDTGIGMRPSQIANLFQSFNQASGSTTRKYGGTGLGLAISRQLVELMGGDIQVSSTPGIGSRFSFVVRLRIAADNVAPVDWPVTPQQPARALRRSDSGGLAMRDLSALDGARILLVEDNANNREVALDFLSAARMQIDVAEHGGDAVRMVEQADYDLVLMDVQMNEVDGLTAARRIRAIERCKHLPIVAMTAYAMAGDRDDSLAAGMNDHITKPIVPEQLFRSLIKWIPPSRLAARRAHNQAAVQAAPPPIDYIGASAPLPLIPGVDWQQALNSVDGQRGRLEKRVRGFQREYRSAAQTIRTALRVGDREALHGLTHNLKATAAYIGAAKLAAQAEALEQALAGSQNEINMSQIAVAANELSAGLDAIIHGLAQLGEPAVQVRYRDDDAELLISRLEAYLRADDARAEDVLTELRVLPVTLRHADKIEPIQRAVDDLEYQVALAPLAALARALQNELEENP</sequence>
<dbReference type="EC" id="2.7.13.3" evidence="3"/>
<dbReference type="CDD" id="cd16922">
    <property type="entry name" value="HATPase_EvgS-ArcB-TorS-like"/>
    <property type="match status" value="1"/>
</dbReference>
<keyword evidence="9" id="KW-0067">ATP-binding</keyword>
<evidence type="ECO:0000256" key="9">
    <source>
        <dbReference type="ARBA" id="ARBA00022840"/>
    </source>
</evidence>
<feature type="modified residue" description="Phosphohistidine" evidence="16">
    <location>
        <position position="883"/>
    </location>
</feature>
<keyword evidence="7 19" id="KW-0732">Signal</keyword>
<dbReference type="PRINTS" id="PR00344">
    <property type="entry name" value="BCTRLSENSOR"/>
</dbReference>
<dbReference type="PANTHER" id="PTHR45339">
    <property type="entry name" value="HYBRID SIGNAL TRANSDUCTION HISTIDINE KINASE J"/>
    <property type="match status" value="1"/>
</dbReference>
<evidence type="ECO:0000256" key="17">
    <source>
        <dbReference type="PROSITE-ProRule" id="PRU00169"/>
    </source>
</evidence>
<evidence type="ECO:0000256" key="2">
    <source>
        <dbReference type="ARBA" id="ARBA00004651"/>
    </source>
</evidence>
<accession>A0A4Y9SB82</accession>
<dbReference type="RefSeq" id="WP_135202608.1">
    <property type="nucleotide sequence ID" value="NZ_SPVG01000169.1"/>
</dbReference>
<protein>
    <recommendedName>
        <fullName evidence="15">Virulence sensor protein BvgS</fullName>
        <ecNumber evidence="3">2.7.13.3</ecNumber>
    </recommendedName>
</protein>
<dbReference type="SUPFAM" id="SSF55874">
    <property type="entry name" value="ATPase domain of HSP90 chaperone/DNA topoisomerase II/histidine kinase"/>
    <property type="match status" value="1"/>
</dbReference>
<feature type="transmembrane region" description="Helical" evidence="18">
    <location>
        <begin position="280"/>
        <end position="300"/>
    </location>
</feature>
<keyword evidence="23" id="KW-0808">Transferase</keyword>
<keyword evidence="10 18" id="KW-1133">Transmembrane helix</keyword>
<reference evidence="23 24" key="1">
    <citation type="submission" date="2019-03" db="EMBL/GenBank/DDBJ databases">
        <title>Draft Genome Sequence of Duganella callidus sp. nov., a Novel Duganella Species Isolated from Cultivated Soil.</title>
        <authorList>
            <person name="Raths R."/>
            <person name="Peta V."/>
            <person name="Bucking H."/>
        </authorList>
    </citation>
    <scope>NUCLEOTIDE SEQUENCE [LARGE SCALE GENOMIC DNA]</scope>
    <source>
        <strain evidence="23 24">DN04</strain>
    </source>
</reference>
<keyword evidence="11" id="KW-0902">Two-component regulatory system</keyword>
<dbReference type="FunFam" id="3.30.565.10:FF:000010">
    <property type="entry name" value="Sensor histidine kinase RcsC"/>
    <property type="match status" value="1"/>
</dbReference>
<dbReference type="InterPro" id="IPR036097">
    <property type="entry name" value="HisK_dim/P_sf"/>
</dbReference>
<dbReference type="GO" id="GO:0000155">
    <property type="term" value="F:phosphorelay sensor kinase activity"/>
    <property type="evidence" value="ECO:0007669"/>
    <property type="project" value="InterPro"/>
</dbReference>
<evidence type="ECO:0000256" key="12">
    <source>
        <dbReference type="ARBA" id="ARBA00023026"/>
    </source>
</evidence>
<dbReference type="InterPro" id="IPR011623">
    <property type="entry name" value="7TMR_DISM_rcpt_extracell_dom1"/>
</dbReference>
<evidence type="ECO:0000256" key="11">
    <source>
        <dbReference type="ARBA" id="ARBA00023012"/>
    </source>
</evidence>
<dbReference type="CDD" id="cd00082">
    <property type="entry name" value="HisKA"/>
    <property type="match status" value="1"/>
</dbReference>
<dbReference type="InterPro" id="IPR011622">
    <property type="entry name" value="7TMR_DISM_rcpt_extracell_dom2"/>
</dbReference>
<comment type="caution">
    <text evidence="23">The sequence shown here is derived from an EMBL/GenBank/DDBJ whole genome shotgun (WGS) entry which is preliminary data.</text>
</comment>
<dbReference type="Gene3D" id="1.10.287.130">
    <property type="match status" value="1"/>
</dbReference>
<evidence type="ECO:0000256" key="10">
    <source>
        <dbReference type="ARBA" id="ARBA00022989"/>
    </source>
</evidence>
<organism evidence="23 24">
    <name type="scientific">Duganella callida</name>
    <dbReference type="NCBI Taxonomy" id="2561932"/>
    <lineage>
        <taxon>Bacteria</taxon>
        <taxon>Pseudomonadati</taxon>
        <taxon>Pseudomonadota</taxon>
        <taxon>Betaproteobacteria</taxon>
        <taxon>Burkholderiales</taxon>
        <taxon>Oxalobacteraceae</taxon>
        <taxon>Telluria group</taxon>
        <taxon>Duganella</taxon>
    </lineage>
</organism>
<evidence type="ECO:0000259" key="22">
    <source>
        <dbReference type="PROSITE" id="PS50894"/>
    </source>
</evidence>
<keyword evidence="6 18" id="KW-0812">Transmembrane</keyword>
<dbReference type="PROSITE" id="PS50110">
    <property type="entry name" value="RESPONSE_REGULATORY"/>
    <property type="match status" value="1"/>
</dbReference>
<keyword evidence="24" id="KW-1185">Reference proteome</keyword>
<evidence type="ECO:0000256" key="16">
    <source>
        <dbReference type="PROSITE-ProRule" id="PRU00110"/>
    </source>
</evidence>
<dbReference type="SUPFAM" id="SSF52172">
    <property type="entry name" value="CheY-like"/>
    <property type="match status" value="1"/>
</dbReference>
<evidence type="ECO:0000256" key="1">
    <source>
        <dbReference type="ARBA" id="ARBA00000085"/>
    </source>
</evidence>
<dbReference type="InterPro" id="IPR008207">
    <property type="entry name" value="Sig_transdc_His_kin_Hpt_dom"/>
</dbReference>
<dbReference type="PROSITE" id="PS50109">
    <property type="entry name" value="HIS_KIN"/>
    <property type="match status" value="1"/>
</dbReference>
<feature type="chain" id="PRO_5021502120" description="Virulence sensor protein BvgS" evidence="19">
    <location>
        <begin position="24"/>
        <end position="1027"/>
    </location>
</feature>
<dbReference type="Gene3D" id="1.20.120.160">
    <property type="entry name" value="HPT domain"/>
    <property type="match status" value="1"/>
</dbReference>
<dbReference type="Gene3D" id="2.60.40.2380">
    <property type="match status" value="1"/>
</dbReference>
<evidence type="ECO:0000256" key="18">
    <source>
        <dbReference type="SAM" id="Phobius"/>
    </source>
</evidence>
<dbReference type="SMART" id="SM00448">
    <property type="entry name" value="REC"/>
    <property type="match status" value="1"/>
</dbReference>
<dbReference type="InterPro" id="IPR003661">
    <property type="entry name" value="HisK_dim/P_dom"/>
</dbReference>
<evidence type="ECO:0000256" key="6">
    <source>
        <dbReference type="ARBA" id="ARBA00022692"/>
    </source>
</evidence>
<proteinExistence type="predicted"/>
<dbReference type="PROSITE" id="PS50894">
    <property type="entry name" value="HPT"/>
    <property type="match status" value="1"/>
</dbReference>
<dbReference type="InterPro" id="IPR036890">
    <property type="entry name" value="HATPase_C_sf"/>
</dbReference>
<feature type="transmembrane region" description="Helical" evidence="18">
    <location>
        <begin position="248"/>
        <end position="268"/>
    </location>
</feature>
<dbReference type="OrthoDB" id="5290456at2"/>
<dbReference type="Pfam" id="PF00512">
    <property type="entry name" value="HisKA"/>
    <property type="match status" value="1"/>
</dbReference>
<feature type="domain" description="HPt" evidence="22">
    <location>
        <begin position="844"/>
        <end position="934"/>
    </location>
</feature>
<evidence type="ECO:0000313" key="24">
    <source>
        <dbReference type="Proteomes" id="UP000297729"/>
    </source>
</evidence>
<dbReference type="AlphaFoldDB" id="A0A4Y9SB82"/>
<dbReference type="Gene3D" id="3.30.565.10">
    <property type="entry name" value="Histidine kinase-like ATPase, C-terminal domain"/>
    <property type="match status" value="1"/>
</dbReference>
<dbReference type="Pfam" id="PF07695">
    <property type="entry name" value="7TMR-DISM_7TM"/>
    <property type="match status" value="1"/>
</dbReference>
<dbReference type="Pfam" id="PF00072">
    <property type="entry name" value="Response_reg"/>
    <property type="match status" value="1"/>
</dbReference>
<evidence type="ECO:0000259" key="21">
    <source>
        <dbReference type="PROSITE" id="PS50110"/>
    </source>
</evidence>
<feature type="domain" description="Response regulatory" evidence="21">
    <location>
        <begin position="678"/>
        <end position="794"/>
    </location>
</feature>
<evidence type="ECO:0000256" key="15">
    <source>
        <dbReference type="ARBA" id="ARBA00070152"/>
    </source>
</evidence>
<dbReference type="GO" id="GO:0005524">
    <property type="term" value="F:ATP binding"/>
    <property type="evidence" value="ECO:0007669"/>
    <property type="project" value="UniProtKB-KW"/>
</dbReference>
<evidence type="ECO:0000259" key="20">
    <source>
        <dbReference type="PROSITE" id="PS50109"/>
    </source>
</evidence>
<evidence type="ECO:0000256" key="7">
    <source>
        <dbReference type="ARBA" id="ARBA00022729"/>
    </source>
</evidence>
<evidence type="ECO:0000256" key="5">
    <source>
        <dbReference type="ARBA" id="ARBA00022553"/>
    </source>
</evidence>
<evidence type="ECO:0000256" key="8">
    <source>
        <dbReference type="ARBA" id="ARBA00022741"/>
    </source>
</evidence>
<dbReference type="Pfam" id="PF01627">
    <property type="entry name" value="Hpt"/>
    <property type="match status" value="1"/>
</dbReference>
<dbReference type="InterPro" id="IPR011006">
    <property type="entry name" value="CheY-like_superfamily"/>
</dbReference>
<keyword evidence="5 17" id="KW-0597">Phosphoprotein</keyword>
<evidence type="ECO:0000256" key="19">
    <source>
        <dbReference type="SAM" id="SignalP"/>
    </source>
</evidence>
<dbReference type="Pfam" id="PF02518">
    <property type="entry name" value="HATPase_c"/>
    <property type="match status" value="1"/>
</dbReference>
<dbReference type="InterPro" id="IPR001789">
    <property type="entry name" value="Sig_transdc_resp-reg_receiver"/>
</dbReference>
<dbReference type="GO" id="GO:0005886">
    <property type="term" value="C:plasma membrane"/>
    <property type="evidence" value="ECO:0007669"/>
    <property type="project" value="UniProtKB-SubCell"/>
</dbReference>
<dbReference type="SMART" id="SM00387">
    <property type="entry name" value="HATPase_c"/>
    <property type="match status" value="1"/>
</dbReference>
<dbReference type="CDD" id="cd17546">
    <property type="entry name" value="REC_hyHK_CKI1_RcsC-like"/>
    <property type="match status" value="1"/>
</dbReference>
<dbReference type="InterPro" id="IPR003594">
    <property type="entry name" value="HATPase_dom"/>
</dbReference>
<keyword evidence="12" id="KW-0843">Virulence</keyword>
<dbReference type="PANTHER" id="PTHR45339:SF1">
    <property type="entry name" value="HYBRID SIGNAL TRANSDUCTION HISTIDINE KINASE J"/>
    <property type="match status" value="1"/>
</dbReference>
<feature type="transmembrane region" description="Helical" evidence="18">
    <location>
        <begin position="306"/>
        <end position="325"/>
    </location>
</feature>
<dbReference type="SUPFAM" id="SSF47226">
    <property type="entry name" value="Histidine-containing phosphotransfer domain, HPT domain"/>
    <property type="match status" value="1"/>
</dbReference>
<feature type="transmembrane region" description="Helical" evidence="18">
    <location>
        <begin position="221"/>
        <end position="242"/>
    </location>
</feature>
<comment type="subcellular location">
    <subcellularLocation>
        <location evidence="2">Cell membrane</location>
        <topology evidence="2">Multi-pass membrane protein</topology>
    </subcellularLocation>
</comment>
<keyword evidence="8" id="KW-0547">Nucleotide-binding</keyword>
<feature type="modified residue" description="4-aspartylphosphate" evidence="17">
    <location>
        <position position="727"/>
    </location>
</feature>
<comment type="function">
    <text evidence="14">Member of the two-component regulatory system BvgS/BvgA. Phosphorylates BvgA via a four-step phosphorelay in response to environmental signals.</text>
</comment>
<dbReference type="InterPro" id="IPR004358">
    <property type="entry name" value="Sig_transdc_His_kin-like_C"/>
</dbReference>
<gene>
    <name evidence="23" type="ORF">E4L98_16300</name>
</gene>
<evidence type="ECO:0000256" key="14">
    <source>
        <dbReference type="ARBA" id="ARBA00058004"/>
    </source>
</evidence>
<keyword evidence="23" id="KW-0418">Kinase</keyword>
<dbReference type="InterPro" id="IPR005467">
    <property type="entry name" value="His_kinase_dom"/>
</dbReference>
<feature type="transmembrane region" description="Helical" evidence="18">
    <location>
        <begin position="188"/>
        <end position="209"/>
    </location>
</feature>
<keyword evidence="4" id="KW-1003">Cell membrane</keyword>
<feature type="transmembrane region" description="Helical" evidence="18">
    <location>
        <begin position="337"/>
        <end position="360"/>
    </location>
</feature>
<name>A0A4Y9SB82_9BURK</name>
<dbReference type="Pfam" id="PF07696">
    <property type="entry name" value="7TMR-DISMED2"/>
    <property type="match status" value="1"/>
</dbReference>
<dbReference type="Gene3D" id="3.40.50.2300">
    <property type="match status" value="1"/>
</dbReference>